<name>A0A8J4CYG7_9CHLO</name>
<feature type="non-terminal residue" evidence="2">
    <location>
        <position position="117"/>
    </location>
</feature>
<proteinExistence type="predicted"/>
<comment type="caution">
    <text evidence="2">The sequence shown here is derived from an EMBL/GenBank/DDBJ whole genome shotgun (WGS) entry which is preliminary data.</text>
</comment>
<dbReference type="Proteomes" id="UP000747110">
    <property type="component" value="Unassembled WGS sequence"/>
</dbReference>
<feature type="region of interest" description="Disordered" evidence="1">
    <location>
        <begin position="1"/>
        <end position="29"/>
    </location>
</feature>
<dbReference type="EMBL" id="BNCP01000074">
    <property type="protein sequence ID" value="GIL92272.1"/>
    <property type="molecule type" value="Genomic_DNA"/>
</dbReference>
<dbReference type="AlphaFoldDB" id="A0A8J4CYG7"/>
<feature type="region of interest" description="Disordered" evidence="1">
    <location>
        <begin position="61"/>
        <end position="117"/>
    </location>
</feature>
<reference evidence="2" key="1">
    <citation type="journal article" date="2021" name="Proc. Natl. Acad. Sci. U.S.A.">
        <title>Three genomes in the algal genus Volvox reveal the fate of a haploid sex-determining region after a transition to homothallism.</title>
        <authorList>
            <person name="Yamamoto K."/>
            <person name="Hamaji T."/>
            <person name="Kawai-Toyooka H."/>
            <person name="Matsuzaki R."/>
            <person name="Takahashi F."/>
            <person name="Nishimura Y."/>
            <person name="Kawachi M."/>
            <person name="Noguchi H."/>
            <person name="Minakuchi Y."/>
            <person name="Umen J.G."/>
            <person name="Toyoda A."/>
            <person name="Nozaki H."/>
        </authorList>
    </citation>
    <scope>NUCLEOTIDE SEQUENCE</scope>
    <source>
        <strain evidence="2">NIES-3786</strain>
    </source>
</reference>
<accession>A0A8J4CYG7</accession>
<protein>
    <submittedName>
        <fullName evidence="2">Uncharacterized protein</fullName>
    </submittedName>
</protein>
<feature type="compositionally biased region" description="Basic and acidic residues" evidence="1">
    <location>
        <begin position="17"/>
        <end position="29"/>
    </location>
</feature>
<gene>
    <name evidence="2" type="ORF">Vretifemale_19818</name>
</gene>
<keyword evidence="3" id="KW-1185">Reference proteome</keyword>
<evidence type="ECO:0000313" key="3">
    <source>
        <dbReference type="Proteomes" id="UP000747110"/>
    </source>
</evidence>
<evidence type="ECO:0000313" key="2">
    <source>
        <dbReference type="EMBL" id="GIL92272.1"/>
    </source>
</evidence>
<evidence type="ECO:0000256" key="1">
    <source>
        <dbReference type="SAM" id="MobiDB-lite"/>
    </source>
</evidence>
<organism evidence="2 3">
    <name type="scientific">Volvox reticuliferus</name>
    <dbReference type="NCBI Taxonomy" id="1737510"/>
    <lineage>
        <taxon>Eukaryota</taxon>
        <taxon>Viridiplantae</taxon>
        <taxon>Chlorophyta</taxon>
        <taxon>core chlorophytes</taxon>
        <taxon>Chlorophyceae</taxon>
        <taxon>CS clade</taxon>
        <taxon>Chlamydomonadales</taxon>
        <taxon>Volvocaceae</taxon>
        <taxon>Volvox</taxon>
    </lineage>
</organism>
<sequence length="117" mass="12421">ESLGLGFSDFAVDETDKDAAQENTTEKDQGLHAFAGCDTQLPDAAGLLEHHSTRKHSTIIKHAAGEPQDIGPVISEMYPSSRATPPGPGISDPTNPAAHTAQTNPMRPKPPRARSQQ</sequence>
<feature type="non-terminal residue" evidence="2">
    <location>
        <position position="1"/>
    </location>
</feature>